<feature type="domain" description="POTRA" evidence="10">
    <location>
        <begin position="176"/>
        <end position="264"/>
    </location>
</feature>
<dbReference type="GO" id="GO:0009279">
    <property type="term" value="C:cell outer membrane"/>
    <property type="evidence" value="ECO:0007669"/>
    <property type="project" value="UniProtKB-SubCell"/>
</dbReference>
<keyword evidence="5 8" id="KW-0677">Repeat</keyword>
<dbReference type="OrthoDB" id="9803054at2"/>
<evidence type="ECO:0000313" key="12">
    <source>
        <dbReference type="RefSeq" id="WP_028311277.1"/>
    </source>
</evidence>
<evidence type="ECO:0000256" key="4">
    <source>
        <dbReference type="ARBA" id="ARBA00022729"/>
    </source>
</evidence>
<keyword evidence="6 8" id="KW-0472">Membrane</keyword>
<dbReference type="InterPro" id="IPR034746">
    <property type="entry name" value="POTRA"/>
</dbReference>
<dbReference type="InterPro" id="IPR039910">
    <property type="entry name" value="D15-like"/>
</dbReference>
<evidence type="ECO:0000256" key="1">
    <source>
        <dbReference type="ARBA" id="ARBA00004370"/>
    </source>
</evidence>
<organism evidence="11 12">
    <name type="scientific">Derxia gummosa DSM 723</name>
    <dbReference type="NCBI Taxonomy" id="1121388"/>
    <lineage>
        <taxon>Bacteria</taxon>
        <taxon>Pseudomonadati</taxon>
        <taxon>Pseudomonadota</taxon>
        <taxon>Betaproteobacteria</taxon>
        <taxon>Burkholderiales</taxon>
        <taxon>Alcaligenaceae</taxon>
        <taxon>Derxia</taxon>
    </lineage>
</organism>
<dbReference type="Pfam" id="PF07244">
    <property type="entry name" value="POTRA"/>
    <property type="match status" value="5"/>
</dbReference>
<comment type="subcellular location">
    <subcellularLocation>
        <location evidence="8">Cell outer membrane</location>
    </subcellularLocation>
    <subcellularLocation>
        <location evidence="1">Membrane</location>
    </subcellularLocation>
</comment>
<dbReference type="RefSeq" id="WP_028311277.1">
    <property type="nucleotide sequence ID" value="NZ_AXWS01000008.1"/>
</dbReference>
<dbReference type="InterPro" id="IPR000184">
    <property type="entry name" value="Bac_surfAg_D15"/>
</dbReference>
<evidence type="ECO:0000256" key="8">
    <source>
        <dbReference type="HAMAP-Rule" id="MF_01430"/>
    </source>
</evidence>
<dbReference type="GO" id="GO:0043165">
    <property type="term" value="P:Gram-negative-bacterium-type cell outer membrane assembly"/>
    <property type="evidence" value="ECO:0007669"/>
    <property type="project" value="UniProtKB-UniRule"/>
</dbReference>
<gene>
    <name evidence="8 12" type="primary">bamA</name>
</gene>
<evidence type="ECO:0000256" key="9">
    <source>
        <dbReference type="NCBIfam" id="TIGR03303"/>
    </source>
</evidence>
<dbReference type="InterPro" id="IPR010827">
    <property type="entry name" value="BamA/TamA_POTRA"/>
</dbReference>
<dbReference type="GO" id="GO:0051205">
    <property type="term" value="P:protein insertion into membrane"/>
    <property type="evidence" value="ECO:0007669"/>
    <property type="project" value="UniProtKB-UniRule"/>
</dbReference>
<feature type="signal peptide" evidence="8">
    <location>
        <begin position="1"/>
        <end position="21"/>
    </location>
</feature>
<feature type="domain" description="POTRA" evidence="10">
    <location>
        <begin position="25"/>
        <end position="92"/>
    </location>
</feature>
<comment type="subunit">
    <text evidence="8">Part of the Bam complex.</text>
</comment>
<dbReference type="Pfam" id="PF01103">
    <property type="entry name" value="Omp85"/>
    <property type="match status" value="1"/>
</dbReference>
<dbReference type="FunFam" id="3.10.20.310:FF:000002">
    <property type="entry name" value="Outer membrane protein assembly factor BamA"/>
    <property type="match status" value="1"/>
</dbReference>
<dbReference type="Gene3D" id="3.10.20.310">
    <property type="entry name" value="membrane protein fhac"/>
    <property type="match status" value="5"/>
</dbReference>
<accession>A0A8B6X3N6</accession>
<comment type="function">
    <text evidence="8">Part of the outer membrane protein assembly complex, which is involved in assembly and insertion of beta-barrel proteins into the outer membrane.</text>
</comment>
<protein>
    <recommendedName>
        <fullName evidence="8 9">Outer membrane protein assembly factor BamA</fullName>
    </recommendedName>
</protein>
<dbReference type="PANTHER" id="PTHR12815">
    <property type="entry name" value="SORTING AND ASSEMBLY MACHINERY SAMM50 PROTEIN FAMILY MEMBER"/>
    <property type="match status" value="1"/>
</dbReference>
<evidence type="ECO:0000256" key="6">
    <source>
        <dbReference type="ARBA" id="ARBA00023136"/>
    </source>
</evidence>
<feature type="chain" id="PRO_5035032745" description="Outer membrane protein assembly factor BamA" evidence="8">
    <location>
        <begin position="22"/>
        <end position="759"/>
    </location>
</feature>
<feature type="domain" description="POTRA" evidence="10">
    <location>
        <begin position="93"/>
        <end position="173"/>
    </location>
</feature>
<dbReference type="HAMAP" id="MF_01430">
    <property type="entry name" value="OM_assembly_BamA"/>
    <property type="match status" value="1"/>
</dbReference>
<evidence type="ECO:0000256" key="7">
    <source>
        <dbReference type="ARBA" id="ARBA00023237"/>
    </source>
</evidence>
<feature type="domain" description="POTRA" evidence="10">
    <location>
        <begin position="267"/>
        <end position="345"/>
    </location>
</feature>
<evidence type="ECO:0000259" key="10">
    <source>
        <dbReference type="PROSITE" id="PS51779"/>
    </source>
</evidence>
<proteinExistence type="inferred from homology"/>
<comment type="similarity">
    <text evidence="8">Belongs to the BamA family.</text>
</comment>
<evidence type="ECO:0000256" key="3">
    <source>
        <dbReference type="ARBA" id="ARBA00022692"/>
    </source>
</evidence>
<keyword evidence="3 8" id="KW-0812">Transmembrane</keyword>
<name>A0A8B6X3N6_9BURK</name>
<evidence type="ECO:0000313" key="11">
    <source>
        <dbReference type="Proteomes" id="UP000675920"/>
    </source>
</evidence>
<dbReference type="PIRSF" id="PIRSF006076">
    <property type="entry name" value="OM_assembly_OMP85"/>
    <property type="match status" value="1"/>
</dbReference>
<dbReference type="Gene3D" id="2.40.160.50">
    <property type="entry name" value="membrane protein fhac: a member of the omp85/tpsb transporter family"/>
    <property type="match status" value="1"/>
</dbReference>
<dbReference type="NCBIfam" id="TIGR03303">
    <property type="entry name" value="OM_YaeT"/>
    <property type="match status" value="1"/>
</dbReference>
<dbReference type="InterPro" id="IPR023707">
    <property type="entry name" value="OM_assembly_BamA"/>
</dbReference>
<reference evidence="12" key="1">
    <citation type="submission" date="2025-08" db="UniProtKB">
        <authorList>
            <consortium name="RefSeq"/>
        </authorList>
    </citation>
    <scope>IDENTIFICATION</scope>
</reference>
<keyword evidence="2 8" id="KW-1134">Transmembrane beta strand</keyword>
<dbReference type="PROSITE" id="PS51779">
    <property type="entry name" value="POTRA"/>
    <property type="match status" value="5"/>
</dbReference>
<keyword evidence="7 8" id="KW-0998">Cell outer membrane</keyword>
<dbReference type="Proteomes" id="UP000675920">
    <property type="component" value="Unplaced"/>
</dbReference>
<evidence type="ECO:0000256" key="5">
    <source>
        <dbReference type="ARBA" id="ARBA00022737"/>
    </source>
</evidence>
<dbReference type="PANTHER" id="PTHR12815:SF23">
    <property type="entry name" value="OUTER MEMBRANE PROTEIN ASSEMBLY FACTOR BAMA"/>
    <property type="match status" value="1"/>
</dbReference>
<keyword evidence="4 8" id="KW-0732">Signal</keyword>
<evidence type="ECO:0000256" key="2">
    <source>
        <dbReference type="ARBA" id="ARBA00022452"/>
    </source>
</evidence>
<dbReference type="AlphaFoldDB" id="A0A8B6X3N6"/>
<sequence length="759" mass="83969" precursor="true">MTRSRIAAAVAAACMMPAAYAVDPFVIKDIRVEGVQRTEPGTVFSYLPFRIGDSYSDDKGAAAIRALYGAGFYRDVRLEVEGETLVVTVEERPAISSINFSGAKEFEADKLKQALRDIGIAEARTFDRGQLDRAEQELKRLYLSRGKYGVNISTTVTPQERNRVAINFTIDEGEIATIKQIHIVGAQAFSESDLLKEIQLTTPGWFTWFSKRDQYSKQKLTADLETLKSFYLNRGYLEFNVESTQVSITPDKRDIYITVSITEGQKYKVSDVKLAGDLLDKRDELEKALLIKPGETFNGQVLNDSIKKINEIMGNYGYAFSNANASPDIDREKSTVAFTIIVDPGRRVYVRRVNIAGNARTRDEVVRRESRQLEGGYFDGERVRQSRDRIDRLGFFEEVKVDSPAVAGAPDLLDVNYTVKERATGTLNVGAGFSSTDKLVLTASISQNNLFGTGNSLSFEVNTSKVNRTFAISQTNPYFTVDGISQGFDIYTRTYNPSSLNLGDYKVRSTGLGTRFGFPVSDFNTIVFGVNAENTDITVGSASPSRYKQYVDLFGNSSSGATTSIAWINDTRDSGLAPTRGRYGRTSFEVTLPVLDLRYYRASAQQQWFKPLSDSFTLALNGQVDYGKGFGGKPLPLFKYYYAGGIGTVRGFEPGSLTTQRDSNGYSLGGASRIFGNAEFLFPLPGTKDRTVRLFTFLDGGNTFPEGESPSFSNLRFSTGFGISWLSPVGPLKLSLGRPLNAKPDDRKQLFQFQLGTGF</sequence>
<feature type="domain" description="POTRA" evidence="10">
    <location>
        <begin position="348"/>
        <end position="422"/>
    </location>
</feature>
<keyword evidence="11" id="KW-1185">Reference proteome</keyword>